<gene>
    <name evidence="1" type="ORF">LCGC14_1180220</name>
</gene>
<dbReference type="EMBL" id="LAZR01005908">
    <property type="protein sequence ID" value="KKM96222.1"/>
    <property type="molecule type" value="Genomic_DNA"/>
</dbReference>
<dbReference type="AlphaFoldDB" id="A0A0F9PST7"/>
<comment type="caution">
    <text evidence="1">The sequence shown here is derived from an EMBL/GenBank/DDBJ whole genome shotgun (WGS) entry which is preliminary data.</text>
</comment>
<protein>
    <submittedName>
        <fullName evidence="1">Uncharacterized protein</fullName>
    </submittedName>
</protein>
<evidence type="ECO:0000313" key="1">
    <source>
        <dbReference type="EMBL" id="KKM96222.1"/>
    </source>
</evidence>
<organism evidence="1">
    <name type="scientific">marine sediment metagenome</name>
    <dbReference type="NCBI Taxonomy" id="412755"/>
    <lineage>
        <taxon>unclassified sequences</taxon>
        <taxon>metagenomes</taxon>
        <taxon>ecological metagenomes</taxon>
    </lineage>
</organism>
<sequence length="100" mass="11644">MRELQALSTLRFNKCPARRLESRTGRPRSRHLYQGSKDWALRVFLKPGRDPKIHAAHLSLLRQDRASRDSAENLLQTGASYTDSKRFSAMTYPFNRMPRV</sequence>
<reference evidence="1" key="1">
    <citation type="journal article" date="2015" name="Nature">
        <title>Complex archaea that bridge the gap between prokaryotes and eukaryotes.</title>
        <authorList>
            <person name="Spang A."/>
            <person name="Saw J.H."/>
            <person name="Jorgensen S.L."/>
            <person name="Zaremba-Niedzwiedzka K."/>
            <person name="Martijn J."/>
            <person name="Lind A.E."/>
            <person name="van Eijk R."/>
            <person name="Schleper C."/>
            <person name="Guy L."/>
            <person name="Ettema T.J."/>
        </authorList>
    </citation>
    <scope>NUCLEOTIDE SEQUENCE</scope>
</reference>
<name>A0A0F9PST7_9ZZZZ</name>
<accession>A0A0F9PST7</accession>
<proteinExistence type="predicted"/>